<feature type="domain" description="EAL" evidence="2">
    <location>
        <begin position="172"/>
        <end position="413"/>
    </location>
</feature>
<dbReference type="AlphaFoldDB" id="A0A369QC05"/>
<comment type="caution">
    <text evidence="3">The sequence shown here is derived from an EMBL/GenBank/DDBJ whole genome shotgun (WGS) entry which is preliminary data.</text>
</comment>
<evidence type="ECO:0000259" key="2">
    <source>
        <dbReference type="PROSITE" id="PS50883"/>
    </source>
</evidence>
<dbReference type="InterPro" id="IPR003018">
    <property type="entry name" value="GAF"/>
</dbReference>
<dbReference type="Proteomes" id="UP000253727">
    <property type="component" value="Unassembled WGS sequence"/>
</dbReference>
<reference evidence="3 4" key="1">
    <citation type="submission" date="2018-04" db="EMBL/GenBank/DDBJ databases">
        <title>Altererythrobacter sp. HME9302 genome sequencing and assembly.</title>
        <authorList>
            <person name="Kang H."/>
            <person name="Kim H."/>
            <person name="Joh K."/>
        </authorList>
    </citation>
    <scope>NUCLEOTIDE SEQUENCE [LARGE SCALE GENOMIC DNA]</scope>
    <source>
        <strain evidence="3 4">HME9302</strain>
    </source>
</reference>
<dbReference type="GO" id="GO:0071111">
    <property type="term" value="F:cyclic-guanylate-specific phosphodiesterase activity"/>
    <property type="evidence" value="ECO:0007669"/>
    <property type="project" value="UniProtKB-EC"/>
</dbReference>
<evidence type="ECO:0000313" key="4">
    <source>
        <dbReference type="Proteomes" id="UP000253727"/>
    </source>
</evidence>
<dbReference type="EC" id="3.1.4.52" evidence="3"/>
<keyword evidence="3" id="KW-0378">Hydrolase</keyword>
<dbReference type="SUPFAM" id="SSF55781">
    <property type="entry name" value="GAF domain-like"/>
    <property type="match status" value="1"/>
</dbReference>
<organism evidence="3 4">
    <name type="scientific">Alteripontixanthobacter maritimus</name>
    <dbReference type="NCBI Taxonomy" id="2161824"/>
    <lineage>
        <taxon>Bacteria</taxon>
        <taxon>Pseudomonadati</taxon>
        <taxon>Pseudomonadota</taxon>
        <taxon>Alphaproteobacteria</taxon>
        <taxon>Sphingomonadales</taxon>
        <taxon>Erythrobacteraceae</taxon>
        <taxon>Alteripontixanthobacter</taxon>
    </lineage>
</organism>
<name>A0A369QC05_9SPHN</name>
<dbReference type="SMART" id="SM00052">
    <property type="entry name" value="EAL"/>
    <property type="match status" value="1"/>
</dbReference>
<dbReference type="EMBL" id="QBKA01000002">
    <property type="protein sequence ID" value="RDC60767.1"/>
    <property type="molecule type" value="Genomic_DNA"/>
</dbReference>
<dbReference type="RefSeq" id="WP_115366863.1">
    <property type="nucleotide sequence ID" value="NZ_QBKA01000002.1"/>
</dbReference>
<dbReference type="InterPro" id="IPR035919">
    <property type="entry name" value="EAL_sf"/>
</dbReference>
<dbReference type="Gene3D" id="3.30.450.40">
    <property type="match status" value="1"/>
</dbReference>
<dbReference type="SUPFAM" id="SSF141868">
    <property type="entry name" value="EAL domain-like"/>
    <property type="match status" value="1"/>
</dbReference>
<gene>
    <name evidence="3" type="ORF">HME9302_01983</name>
</gene>
<evidence type="ECO:0000313" key="3">
    <source>
        <dbReference type="EMBL" id="RDC60767.1"/>
    </source>
</evidence>
<feature type="region of interest" description="Disordered" evidence="1">
    <location>
        <begin position="413"/>
        <end position="435"/>
    </location>
</feature>
<dbReference type="InterPro" id="IPR050706">
    <property type="entry name" value="Cyclic-di-GMP_PDE-like"/>
</dbReference>
<dbReference type="Pfam" id="PF00563">
    <property type="entry name" value="EAL"/>
    <property type="match status" value="1"/>
</dbReference>
<dbReference type="OrthoDB" id="1673646at2"/>
<dbReference type="InterPro" id="IPR001633">
    <property type="entry name" value="EAL_dom"/>
</dbReference>
<dbReference type="PANTHER" id="PTHR33121">
    <property type="entry name" value="CYCLIC DI-GMP PHOSPHODIESTERASE PDEF"/>
    <property type="match status" value="1"/>
</dbReference>
<dbReference type="InterPro" id="IPR029016">
    <property type="entry name" value="GAF-like_dom_sf"/>
</dbReference>
<dbReference type="SMART" id="SM00065">
    <property type="entry name" value="GAF"/>
    <property type="match status" value="1"/>
</dbReference>
<protein>
    <submittedName>
        <fullName evidence="3">Cyclic-guanylate-specific phosphodiesterase</fullName>
        <ecNumber evidence="3">3.1.4.52</ecNumber>
    </submittedName>
</protein>
<dbReference type="Pfam" id="PF13185">
    <property type="entry name" value="GAF_2"/>
    <property type="match status" value="1"/>
</dbReference>
<dbReference type="PROSITE" id="PS50883">
    <property type="entry name" value="EAL"/>
    <property type="match status" value="1"/>
</dbReference>
<dbReference type="Gene3D" id="3.20.20.450">
    <property type="entry name" value="EAL domain"/>
    <property type="match status" value="1"/>
</dbReference>
<dbReference type="CDD" id="cd01948">
    <property type="entry name" value="EAL"/>
    <property type="match status" value="1"/>
</dbReference>
<dbReference type="PANTHER" id="PTHR33121:SF76">
    <property type="entry name" value="SIGNALING PROTEIN"/>
    <property type="match status" value="1"/>
</dbReference>
<evidence type="ECO:0000256" key="1">
    <source>
        <dbReference type="SAM" id="MobiDB-lite"/>
    </source>
</evidence>
<accession>A0A369QC05</accession>
<proteinExistence type="predicted"/>
<keyword evidence="4" id="KW-1185">Reference proteome</keyword>
<sequence length="435" mass="47001">MEQENASDLAAFMAATGPIPGELRGDRIDRILDTVRSHLGMEIAFVSRYVEGDEREFTHMSSDLPLPHGAGHREPKEDSFCFHILEGRLPQLIPDAQAIPFARSLPITDILPVGCHLNVPLRLADGSVYGSFCALSRVANHEITERDMGVLNAFAELAVESIESELSEGVVQQHLADSIAAVMEKRQLTIVHQPIHSLVTGLPVGVECLARFPDAGTRGPDLWFDEAAQVGLGLELEMFAIRAALETLGALPEGRYASINASPDTILSGELHNLLHKVPSGKLVVEVTEHAHVTDYDGLAEALRGLSKNARVAIDDVGAGYAGLRHIVDLSPDILKLDMSLTRDVHLDKARHALSSAMVRFAAEIGANLVAEGIECAEEAAALAAMGIDYGQGYYYARPMPVVRAQRHMLGLPQEEEADSPVQVSANQMPMARTA</sequence>